<organism evidence="5">
    <name type="scientific">Acididesulfobacillus acetoxydans</name>
    <dbReference type="NCBI Taxonomy" id="1561005"/>
    <lineage>
        <taxon>Bacteria</taxon>
        <taxon>Bacillati</taxon>
        <taxon>Bacillota</taxon>
        <taxon>Clostridia</taxon>
        <taxon>Eubacteriales</taxon>
        <taxon>Peptococcaceae</taxon>
        <taxon>Acididesulfobacillus</taxon>
    </lineage>
</organism>
<dbReference type="CDD" id="cd01949">
    <property type="entry name" value="GGDEF"/>
    <property type="match status" value="1"/>
</dbReference>
<dbReference type="InterPro" id="IPR035965">
    <property type="entry name" value="PAS-like_dom_sf"/>
</dbReference>
<dbReference type="GO" id="GO:0016740">
    <property type="term" value="F:transferase activity"/>
    <property type="evidence" value="ECO:0007669"/>
    <property type="project" value="UniProtKB-KW"/>
</dbReference>
<dbReference type="SMART" id="SM00267">
    <property type="entry name" value="GGDEF"/>
    <property type="match status" value="1"/>
</dbReference>
<dbReference type="FunFam" id="3.30.70.270:FF:000001">
    <property type="entry name" value="Diguanylate cyclase domain protein"/>
    <property type="match status" value="1"/>
</dbReference>
<dbReference type="InterPro" id="IPR013656">
    <property type="entry name" value="PAS_4"/>
</dbReference>
<dbReference type="Pfam" id="PF00989">
    <property type="entry name" value="PAS"/>
    <property type="match status" value="1"/>
</dbReference>
<dbReference type="PROSITE" id="PS50883">
    <property type="entry name" value="EAL"/>
    <property type="match status" value="1"/>
</dbReference>
<dbReference type="PANTHER" id="PTHR44757">
    <property type="entry name" value="DIGUANYLATE CYCLASE DGCP"/>
    <property type="match status" value="1"/>
</dbReference>
<dbReference type="PANTHER" id="PTHR44757:SF2">
    <property type="entry name" value="BIOFILM ARCHITECTURE MAINTENANCE PROTEIN MBAA"/>
    <property type="match status" value="1"/>
</dbReference>
<feature type="domain" description="PAS" evidence="1">
    <location>
        <begin position="203"/>
        <end position="265"/>
    </location>
</feature>
<evidence type="ECO:0000259" key="2">
    <source>
        <dbReference type="PROSITE" id="PS50113"/>
    </source>
</evidence>
<evidence type="ECO:0000313" key="5">
    <source>
        <dbReference type="EMBL" id="CAA7599474.1"/>
    </source>
</evidence>
<dbReference type="SMART" id="SM00091">
    <property type="entry name" value="PAS"/>
    <property type="match status" value="3"/>
</dbReference>
<dbReference type="Gene3D" id="3.30.450.20">
    <property type="entry name" value="PAS domain"/>
    <property type="match status" value="3"/>
</dbReference>
<feature type="domain" description="PAC" evidence="2">
    <location>
        <begin position="407"/>
        <end position="459"/>
    </location>
</feature>
<dbReference type="SUPFAM" id="SSF55785">
    <property type="entry name" value="PYP-like sensor domain (PAS domain)"/>
    <property type="match status" value="3"/>
</dbReference>
<evidence type="ECO:0000313" key="6">
    <source>
        <dbReference type="EMBL" id="CEJ06721.1"/>
    </source>
</evidence>
<feature type="domain" description="PAS" evidence="1">
    <location>
        <begin position="47"/>
        <end position="91"/>
    </location>
</feature>
<dbReference type="InterPro" id="IPR029787">
    <property type="entry name" value="Nucleotide_cyclase"/>
</dbReference>
<dbReference type="KEGG" id="aacx:DEACI_0097"/>
<dbReference type="PROSITE" id="PS50887">
    <property type="entry name" value="GGDEF"/>
    <property type="match status" value="1"/>
</dbReference>
<evidence type="ECO:0000313" key="7">
    <source>
        <dbReference type="Proteomes" id="UP001071230"/>
    </source>
</evidence>
<dbReference type="InterPro" id="IPR000700">
    <property type="entry name" value="PAS-assoc_C"/>
</dbReference>
<dbReference type="EC" id="2.7.3.-" evidence="5"/>
<dbReference type="CDD" id="cd00130">
    <property type="entry name" value="PAS"/>
    <property type="match status" value="1"/>
</dbReference>
<dbReference type="Proteomes" id="UP001071230">
    <property type="component" value="Unassembled WGS sequence"/>
</dbReference>
<evidence type="ECO:0000259" key="4">
    <source>
        <dbReference type="PROSITE" id="PS50887"/>
    </source>
</evidence>
<dbReference type="PROSITE" id="PS50113">
    <property type="entry name" value="PAC"/>
    <property type="match status" value="1"/>
</dbReference>
<dbReference type="Pfam" id="PF00990">
    <property type="entry name" value="GGDEF"/>
    <property type="match status" value="1"/>
</dbReference>
<dbReference type="NCBIfam" id="TIGR00229">
    <property type="entry name" value="sensory_box"/>
    <property type="match status" value="1"/>
</dbReference>
<evidence type="ECO:0000259" key="1">
    <source>
        <dbReference type="PROSITE" id="PS50112"/>
    </source>
</evidence>
<dbReference type="InterPro" id="IPR001633">
    <property type="entry name" value="EAL_dom"/>
</dbReference>
<dbReference type="Gene3D" id="3.30.70.270">
    <property type="match status" value="1"/>
</dbReference>
<reference evidence="5" key="2">
    <citation type="submission" date="2020-01" db="EMBL/GenBank/DDBJ databases">
        <authorList>
            <person name="Hornung B."/>
        </authorList>
    </citation>
    <scope>NUCLEOTIDE SEQUENCE</scope>
    <source>
        <strain evidence="5">PacBioINE</strain>
    </source>
</reference>
<gene>
    <name evidence="5" type="ORF">DEACI_0097</name>
    <name evidence="6" type="ORF">DEACI_1171</name>
</gene>
<dbReference type="SUPFAM" id="SSF141868">
    <property type="entry name" value="EAL domain-like"/>
    <property type="match status" value="1"/>
</dbReference>
<dbReference type="GO" id="GO:0006355">
    <property type="term" value="P:regulation of DNA-templated transcription"/>
    <property type="evidence" value="ECO:0007669"/>
    <property type="project" value="InterPro"/>
</dbReference>
<keyword evidence="5" id="KW-0808">Transferase</keyword>
<dbReference type="PROSITE" id="PS50112">
    <property type="entry name" value="PAS"/>
    <property type="match status" value="3"/>
</dbReference>
<dbReference type="EMBL" id="LR746496">
    <property type="protein sequence ID" value="CAA7599474.1"/>
    <property type="molecule type" value="Genomic_DNA"/>
</dbReference>
<sequence length="890" mass="100336">MNLASIRLIKRSQRRLEENLFALQKTHQELCTTQEALQAQLLRVKTRETRFRRIFQGVSSGVMILNPTGMVIEANEAAQSLLGLSLQQLSGAEPLGPDWQARCESGLSFTWQNIAAELSLKPPSVAPCSPETLMPLPAPANLSGRVKITSTQFAERWLAYTTHPIYQPGSVSPEEIVLTLEDITHPKYLEEQEARIMAELEHSQERYREILEHMSNAAAVFEIRSDGRQFIIKEFNRRAETLEQVNRQDVLGHSFTELFPYAEPSGICAVLRRVWKTGLPEQFPTTCYRNGKDLCWRENYVYRLSSGEIVCLYRDVTARKLAEEELWQEKERAQITLHSIGDGVITTDIHGVVQYLNPIAEELTGWSLAEAKGKDLAQVFHVVHETDGSETENPVARCLKEGRIVGLANHSVLIHRRNHPFAIEDSAAPVRDRQGNVIGAVLVFHDVSDKRALLRQMTHQAHHDALTGLPNRLLFVDRLRQAIAQARRKNHDAAILFLDLDRFKLINDTLGHAVGDRLLQSVAARLKGLLRESDTVGRQGGDEFILILPEIHSRAEVSTVAQKILALFSTPFPLEGEEVFITPSIGISLYPADGTDIETLIRHADAAMYSAKELGRNNFRFFTPALNETAQSRLETENSLRRALAKNEFVIHYQPVISLLSREIVGVEALVRWQHPRKGLLMPSSFIPVAEDTGLIIPIGEWVLRSACNQVRSWQKSGYPLRVAVNLSARQFRQPQLTETIRAVLLETSLIPESLEVEITESIAAEDLNVTISILRSLKDMGIRISIDDFGTGFSSLSYLRRFPIDTLKIDKSFVADILPRRDEEIVTAIINLAQTLKLKVIAEGVETREQLNFLAEKHCDEIQGYFFCRPLPQHELQPYLACHPLNPKA</sequence>
<dbReference type="InterPro" id="IPR000014">
    <property type="entry name" value="PAS"/>
</dbReference>
<evidence type="ECO:0000259" key="3">
    <source>
        <dbReference type="PROSITE" id="PS50883"/>
    </source>
</evidence>
<dbReference type="Proteomes" id="UP000836597">
    <property type="component" value="Chromosome"/>
</dbReference>
<dbReference type="InterPro" id="IPR052155">
    <property type="entry name" value="Biofilm_reg_signaling"/>
</dbReference>
<dbReference type="InterPro" id="IPR000160">
    <property type="entry name" value="GGDEF_dom"/>
</dbReference>
<name>A0A8S0WKM3_9FIRM</name>
<dbReference type="AlphaFoldDB" id="A0A8S0WKM3"/>
<dbReference type="InterPro" id="IPR035919">
    <property type="entry name" value="EAL_sf"/>
</dbReference>
<feature type="domain" description="PAS" evidence="1">
    <location>
        <begin position="329"/>
        <end position="402"/>
    </location>
</feature>
<proteinExistence type="predicted"/>
<dbReference type="SMART" id="SM00052">
    <property type="entry name" value="EAL"/>
    <property type="match status" value="1"/>
</dbReference>
<dbReference type="InterPro" id="IPR013767">
    <property type="entry name" value="PAS_fold"/>
</dbReference>
<feature type="domain" description="GGDEF" evidence="4">
    <location>
        <begin position="491"/>
        <end position="624"/>
    </location>
</feature>
<reference evidence="6" key="1">
    <citation type="submission" date="2014-11" db="EMBL/GenBank/DDBJ databases">
        <authorList>
            <person name="Hornung B.V."/>
        </authorList>
    </citation>
    <scope>NUCLEOTIDE SEQUENCE</scope>
    <source>
        <strain evidence="6">INE</strain>
    </source>
</reference>
<dbReference type="InterPro" id="IPR043128">
    <property type="entry name" value="Rev_trsase/Diguanyl_cyclase"/>
</dbReference>
<feature type="domain" description="EAL" evidence="3">
    <location>
        <begin position="633"/>
        <end position="885"/>
    </location>
</feature>
<protein>
    <submittedName>
        <fullName evidence="5">Diguanylate cyclase (GGDEF) domain protein</fullName>
        <ecNumber evidence="5">2.7.3.-</ecNumber>
    </submittedName>
    <submittedName>
        <fullName evidence="6">Signaling protein YkoW</fullName>
    </submittedName>
</protein>
<dbReference type="RefSeq" id="WP_240983277.1">
    <property type="nucleotide sequence ID" value="NZ_CDGJ01000033.1"/>
</dbReference>
<dbReference type="SUPFAM" id="SSF55073">
    <property type="entry name" value="Nucleotide cyclase"/>
    <property type="match status" value="1"/>
</dbReference>
<dbReference type="Pfam" id="PF08448">
    <property type="entry name" value="PAS_4"/>
    <property type="match status" value="1"/>
</dbReference>
<dbReference type="Pfam" id="PF13188">
    <property type="entry name" value="PAS_8"/>
    <property type="match status" value="1"/>
</dbReference>
<dbReference type="FunFam" id="3.20.20.450:FF:000001">
    <property type="entry name" value="Cyclic di-GMP phosphodiesterase yahA"/>
    <property type="match status" value="1"/>
</dbReference>
<dbReference type="NCBIfam" id="TIGR00254">
    <property type="entry name" value="GGDEF"/>
    <property type="match status" value="1"/>
</dbReference>
<keyword evidence="7" id="KW-1185">Reference proteome</keyword>
<dbReference type="CDD" id="cd01948">
    <property type="entry name" value="EAL"/>
    <property type="match status" value="1"/>
</dbReference>
<dbReference type="EMBL" id="CDGJ01000033">
    <property type="protein sequence ID" value="CEJ06721.1"/>
    <property type="molecule type" value="Genomic_DNA"/>
</dbReference>
<accession>A0A8S0WKM3</accession>
<dbReference type="Pfam" id="PF00563">
    <property type="entry name" value="EAL"/>
    <property type="match status" value="1"/>
</dbReference>
<dbReference type="Gene3D" id="3.20.20.450">
    <property type="entry name" value="EAL domain"/>
    <property type="match status" value="1"/>
</dbReference>